<sequence>MDTCSASFSYALLSISAIRHLFLFPFTIATSINPSSPAATAAATTAAAIVFHPPPSFHSRPSTKSDAPAS</sequence>
<organism evidence="1 2">
    <name type="scientific">Vanilla planifolia</name>
    <name type="common">Vanilla</name>
    <dbReference type="NCBI Taxonomy" id="51239"/>
    <lineage>
        <taxon>Eukaryota</taxon>
        <taxon>Viridiplantae</taxon>
        <taxon>Streptophyta</taxon>
        <taxon>Embryophyta</taxon>
        <taxon>Tracheophyta</taxon>
        <taxon>Spermatophyta</taxon>
        <taxon>Magnoliopsida</taxon>
        <taxon>Liliopsida</taxon>
        <taxon>Asparagales</taxon>
        <taxon>Orchidaceae</taxon>
        <taxon>Vanilloideae</taxon>
        <taxon>Vanilleae</taxon>
        <taxon>Vanilla</taxon>
    </lineage>
</organism>
<evidence type="ECO:0000313" key="1">
    <source>
        <dbReference type="EMBL" id="KAG0449605.1"/>
    </source>
</evidence>
<reference evidence="1 2" key="1">
    <citation type="journal article" date="2020" name="Nat. Food">
        <title>A phased Vanilla planifolia genome enables genetic improvement of flavour and production.</title>
        <authorList>
            <person name="Hasing T."/>
            <person name="Tang H."/>
            <person name="Brym M."/>
            <person name="Khazi F."/>
            <person name="Huang T."/>
            <person name="Chambers A.H."/>
        </authorList>
    </citation>
    <scope>NUCLEOTIDE SEQUENCE [LARGE SCALE GENOMIC DNA]</scope>
    <source>
        <tissue evidence="1">Leaf</tissue>
    </source>
</reference>
<gene>
    <name evidence="1" type="ORF">HPP92_027211</name>
</gene>
<protein>
    <submittedName>
        <fullName evidence="1">Uncharacterized protein</fullName>
    </submittedName>
</protein>
<proteinExistence type="predicted"/>
<name>A0A835U6F1_VANPL</name>
<accession>A0A835U6F1</accession>
<evidence type="ECO:0000313" key="2">
    <source>
        <dbReference type="Proteomes" id="UP000639772"/>
    </source>
</evidence>
<comment type="caution">
    <text evidence="1">The sequence shown here is derived from an EMBL/GenBank/DDBJ whole genome shotgun (WGS) entry which is preliminary data.</text>
</comment>
<dbReference type="Proteomes" id="UP000639772">
    <property type="component" value="Unassembled WGS sequence"/>
</dbReference>
<dbReference type="AlphaFoldDB" id="A0A835U6F1"/>
<dbReference type="EMBL" id="JADCNM010000173">
    <property type="protein sequence ID" value="KAG0449605.1"/>
    <property type="molecule type" value="Genomic_DNA"/>
</dbReference>